<dbReference type="FunCoup" id="A0A4S2N8A3">
    <property type="interactions" value="739"/>
</dbReference>
<evidence type="ECO:0000259" key="6">
    <source>
        <dbReference type="Pfam" id="PF17034"/>
    </source>
</evidence>
<feature type="region of interest" description="Disordered" evidence="5">
    <location>
        <begin position="439"/>
        <end position="465"/>
    </location>
</feature>
<evidence type="ECO:0000256" key="4">
    <source>
        <dbReference type="PROSITE-ProRule" id="PRU00221"/>
    </source>
</evidence>
<dbReference type="InterPro" id="IPR001680">
    <property type="entry name" value="WD40_rpt"/>
</dbReference>
<keyword evidence="2 4" id="KW-0853">WD repeat</keyword>
<gene>
    <name evidence="8" type="ORF">EX30DRAFT_357273</name>
</gene>
<dbReference type="GO" id="GO:1904263">
    <property type="term" value="P:positive regulation of TORC1 signaling"/>
    <property type="evidence" value="ECO:0007669"/>
    <property type="project" value="TreeGrafter"/>
</dbReference>
<feature type="domain" description="MIOS-like alpha-solenoid" evidence="7">
    <location>
        <begin position="519"/>
        <end position="767"/>
    </location>
</feature>
<dbReference type="InterPro" id="IPR031488">
    <property type="entry name" value="Zn_ribbon_mio"/>
</dbReference>
<dbReference type="Gene3D" id="2.130.10.10">
    <property type="entry name" value="YVTN repeat-like/Quinoprotein amine dehydrogenase"/>
    <property type="match status" value="2"/>
</dbReference>
<dbReference type="SMART" id="SM00320">
    <property type="entry name" value="WD40"/>
    <property type="match status" value="4"/>
</dbReference>
<dbReference type="GO" id="GO:0005737">
    <property type="term" value="C:cytoplasm"/>
    <property type="evidence" value="ECO:0007669"/>
    <property type="project" value="TreeGrafter"/>
</dbReference>
<comment type="similarity">
    <text evidence="1">Belongs to the WD repeat mio family.</text>
</comment>
<keyword evidence="9" id="KW-1185">Reference proteome</keyword>
<evidence type="ECO:0000313" key="8">
    <source>
        <dbReference type="EMBL" id="TGZ85513.1"/>
    </source>
</evidence>
<protein>
    <submittedName>
        <fullName evidence="8">Uncharacterized protein</fullName>
    </submittedName>
</protein>
<dbReference type="AlphaFoldDB" id="A0A4S2N8A3"/>
<dbReference type="EMBL" id="ML220112">
    <property type="protein sequence ID" value="TGZ85513.1"/>
    <property type="molecule type" value="Genomic_DNA"/>
</dbReference>
<dbReference type="Pfam" id="PF21720">
    <property type="entry name" value="MIOS_WD40"/>
    <property type="match status" value="1"/>
</dbReference>
<dbReference type="SUPFAM" id="SSF50978">
    <property type="entry name" value="WD40 repeat-like"/>
    <property type="match status" value="1"/>
</dbReference>
<evidence type="ECO:0000256" key="2">
    <source>
        <dbReference type="ARBA" id="ARBA00022574"/>
    </source>
</evidence>
<dbReference type="InterPro" id="IPR049092">
    <property type="entry name" value="MIOS_a-sol"/>
</dbReference>
<organism evidence="8 9">
    <name type="scientific">Ascodesmis nigricans</name>
    <dbReference type="NCBI Taxonomy" id="341454"/>
    <lineage>
        <taxon>Eukaryota</taxon>
        <taxon>Fungi</taxon>
        <taxon>Dikarya</taxon>
        <taxon>Ascomycota</taxon>
        <taxon>Pezizomycotina</taxon>
        <taxon>Pezizomycetes</taxon>
        <taxon>Pezizales</taxon>
        <taxon>Ascodesmidaceae</taxon>
        <taxon>Ascodesmis</taxon>
    </lineage>
</organism>
<name>A0A4S2N8A3_9PEZI</name>
<accession>A0A4S2N8A3</accession>
<dbReference type="Proteomes" id="UP000298138">
    <property type="component" value="Unassembled WGS sequence"/>
</dbReference>
<dbReference type="PROSITE" id="PS50294">
    <property type="entry name" value="WD_REPEATS_REGION"/>
    <property type="match status" value="1"/>
</dbReference>
<evidence type="ECO:0000256" key="1">
    <source>
        <dbReference type="ARBA" id="ARBA00009713"/>
    </source>
</evidence>
<dbReference type="CDD" id="cd16691">
    <property type="entry name" value="mRING-H2-C3H3C2_Mio"/>
    <property type="match status" value="1"/>
</dbReference>
<dbReference type="InterPro" id="IPR037593">
    <property type="entry name" value="MIOS/Sea4"/>
</dbReference>
<evidence type="ECO:0000256" key="5">
    <source>
        <dbReference type="SAM" id="MobiDB-lite"/>
    </source>
</evidence>
<dbReference type="OrthoDB" id="341486at2759"/>
<feature type="region of interest" description="Disordered" evidence="5">
    <location>
        <begin position="902"/>
        <end position="922"/>
    </location>
</feature>
<dbReference type="InterPro" id="IPR036322">
    <property type="entry name" value="WD40_repeat_dom_sf"/>
</dbReference>
<dbReference type="STRING" id="341454.A0A4S2N8A3"/>
<dbReference type="Pfam" id="PF17034">
    <property type="entry name" value="zinc_ribbon_16"/>
    <property type="match status" value="1"/>
</dbReference>
<dbReference type="PANTHER" id="PTHR16453:SF9">
    <property type="entry name" value="GATOR COMPLEX PROTEIN MIOS"/>
    <property type="match status" value="1"/>
</dbReference>
<dbReference type="PANTHER" id="PTHR16453">
    <property type="entry name" value="WD40 DOMAIN-CONTAINING PROTEIN MIO FAMILY MEMBER"/>
    <property type="match status" value="1"/>
</dbReference>
<dbReference type="PROSITE" id="PS50082">
    <property type="entry name" value="WD_REPEATS_2"/>
    <property type="match status" value="1"/>
</dbReference>
<dbReference type="Pfam" id="PF21719">
    <property type="entry name" value="MIOS_a-sol"/>
    <property type="match status" value="1"/>
</dbReference>
<keyword evidence="3" id="KW-0677">Repeat</keyword>
<dbReference type="InterPro" id="IPR015943">
    <property type="entry name" value="WD40/YVTN_repeat-like_dom_sf"/>
</dbReference>
<evidence type="ECO:0000259" key="7">
    <source>
        <dbReference type="Pfam" id="PF21719"/>
    </source>
</evidence>
<evidence type="ECO:0000256" key="3">
    <source>
        <dbReference type="ARBA" id="ARBA00022737"/>
    </source>
</evidence>
<feature type="compositionally biased region" description="Polar residues" evidence="5">
    <location>
        <begin position="910"/>
        <end position="922"/>
    </location>
</feature>
<dbReference type="InParanoid" id="A0A4S2N8A3"/>
<evidence type="ECO:0000313" key="9">
    <source>
        <dbReference type="Proteomes" id="UP000298138"/>
    </source>
</evidence>
<feature type="repeat" description="WD" evidence="4">
    <location>
        <begin position="199"/>
        <end position="240"/>
    </location>
</feature>
<reference evidence="8 9" key="1">
    <citation type="submission" date="2019-04" db="EMBL/GenBank/DDBJ databases">
        <title>Comparative genomics and transcriptomics to analyze fruiting body development in filamentous ascomycetes.</title>
        <authorList>
            <consortium name="DOE Joint Genome Institute"/>
            <person name="Lutkenhaus R."/>
            <person name="Traeger S."/>
            <person name="Breuer J."/>
            <person name="Kuo A."/>
            <person name="Lipzen A."/>
            <person name="Pangilinan J."/>
            <person name="Dilworth D."/>
            <person name="Sandor L."/>
            <person name="Poggeler S."/>
            <person name="Barry K."/>
            <person name="Grigoriev I.V."/>
            <person name="Nowrousian M."/>
        </authorList>
    </citation>
    <scope>NUCLEOTIDE SEQUENCE [LARGE SCALE GENOMIC DNA]</scope>
    <source>
        <strain evidence="8 9">CBS 389.68</strain>
    </source>
</reference>
<sequence>MAGVQLAVRWSPHSVSDGRSQRFVTVNGGQHTLSYCGVTSTENGVLKFREIVKHPKIPFIRCLDWSPLDHDLIALGASSGEALLLRLSDGNTPPASLPIKHQRQCNDVSFNSLGTMVAQGLDKVRNDFCLNIWDVNERLNLSKHGLNHETPRPARQLASGESIHSVKFTKDNPHTIICGASQRYLRLHDLRESPSNPAFICHSRCILGITLDKDPNYFASHADDGTVVVWDIRAARTNQSTEPVLTLSAVDDDTSRSGVTITTMRYSPERTGLLAVSTANGVVRVWETAKLSDQDSLHHSSSLSNLNGDPGVEVHKSRIGGWRDSAANLLEASRAYGGTSTSGNRTPNPRGYESAEMLLVQRTKDLVTPPRNTKGGPDKRIVGFDWMIDGHTTSPAKLVAIDTSGSLEILRCPGPIPGIAWGSRNQFAMTTEKDLYQMPEPSLKPTKKEEDAHNGGDILSDDGLEDGVLSSGSGDRPIHLQRSRSIIIRRESTNSVRSLLQSSLRDTESVLRDDISVTMRRRAVLGYQMDCAKNYKLAKRENKYSQVTALESMWSWLEGADESAKDGGMRYSNLDLSFLGVTAIWLGSRQPTPASRLLSDQPARPSDWKATISNINKRNNRGTTGIFNNETNFPEHRRLALAICGWEYGGQELEDELARLEKEGERQKAAGWALFHNRDLDRAITCLQKGDGRMKLTSTAIAGYFAESKTGTRDGHSQWRELASEMATSYDDPYIRAIFAYVASEDWDDVIDETVGLPLQERIGIALRWLTDDRLTTYLTELTDIVVRNGDLNGIMLTGVTEKTVDLLQVHIDHTADVQTAALVASFASPKYFKDERVEYWVECYRSLLNSWQMFHARARFDVARGKASRDRHGAITLEPPQRQVYVRCANCDKPISHSAARKGQLRKFPQSNAARDKQATATTVGGPKLTVCPHCKKSLPRCAVCLLYLGTIYYKSGTDEKEVDAEKDYDRWFNFCLSCNHGMHAGHAREWFSTHRVCPVPECECACKM</sequence>
<feature type="domain" description="GATOR2 complex protein MIO zinc-ribbon like" evidence="6">
    <location>
        <begin position="889"/>
        <end position="1009"/>
    </location>
</feature>
<proteinExistence type="inferred from homology"/>